<evidence type="ECO:0000313" key="21">
    <source>
        <dbReference type="WBParaSite" id="TCONS_00011786.p1"/>
    </source>
</evidence>
<dbReference type="Pfam" id="PF23659">
    <property type="entry name" value="UFL1"/>
    <property type="match status" value="1"/>
</dbReference>
<evidence type="ECO:0000259" key="18">
    <source>
        <dbReference type="Pfam" id="PF23659"/>
    </source>
</evidence>
<dbReference type="InterPro" id="IPR018611">
    <property type="entry name" value="Ufl1"/>
</dbReference>
<keyword evidence="9" id="KW-0653">Protein transport</keyword>
<proteinExistence type="inferred from homology"/>
<dbReference type="PANTHER" id="PTHR31057">
    <property type="entry name" value="E3 UFM1-PROTEIN LIGASE 1"/>
    <property type="match status" value="1"/>
</dbReference>
<feature type="domain" description="E3 UFM1-protein ligase 1-like N-terminal" evidence="16">
    <location>
        <begin position="662"/>
        <end position="936"/>
    </location>
</feature>
<evidence type="ECO:0000256" key="11">
    <source>
        <dbReference type="ARBA" id="ARBA00023136"/>
    </source>
</evidence>
<evidence type="ECO:0000256" key="3">
    <source>
        <dbReference type="ARBA" id="ARBA00010789"/>
    </source>
</evidence>
<dbReference type="InterPro" id="IPR056761">
    <property type="entry name" value="Ufl1-like_C"/>
</dbReference>
<feature type="compositionally biased region" description="Basic residues" evidence="14">
    <location>
        <begin position="1082"/>
        <end position="1096"/>
    </location>
</feature>
<evidence type="ECO:0000259" key="19">
    <source>
        <dbReference type="Pfam" id="PF25041"/>
    </source>
</evidence>
<evidence type="ECO:0000256" key="1">
    <source>
        <dbReference type="ARBA" id="ARBA00003950"/>
    </source>
</evidence>
<dbReference type="InterPro" id="IPR024603">
    <property type="entry name" value="COG_complex_COG2_C"/>
</dbReference>
<dbReference type="Pfam" id="PF06148">
    <property type="entry name" value="COG2_N"/>
    <property type="match status" value="1"/>
</dbReference>
<feature type="domain" description="COG complex component COG2 C-terminal" evidence="17">
    <location>
        <begin position="369"/>
        <end position="655"/>
    </location>
</feature>
<feature type="domain" description="E3 UFM1-protein ligase 1-like" evidence="18">
    <location>
        <begin position="1168"/>
        <end position="1281"/>
    </location>
</feature>
<keyword evidence="20" id="KW-1185">Reference proteome</keyword>
<dbReference type="GO" id="GO:0000139">
    <property type="term" value="C:Golgi membrane"/>
    <property type="evidence" value="ECO:0007669"/>
    <property type="project" value="UniProtKB-SubCell"/>
</dbReference>
<keyword evidence="11" id="KW-0472">Membrane</keyword>
<evidence type="ECO:0000259" key="15">
    <source>
        <dbReference type="Pfam" id="PF06148"/>
    </source>
</evidence>
<evidence type="ECO:0000256" key="5">
    <source>
        <dbReference type="ARBA" id="ARBA00020977"/>
    </source>
</evidence>
<evidence type="ECO:0000259" key="17">
    <source>
        <dbReference type="Pfam" id="PF12022"/>
    </source>
</evidence>
<dbReference type="Pfam" id="PF12022">
    <property type="entry name" value="COG2_C"/>
    <property type="match status" value="1"/>
</dbReference>
<evidence type="ECO:0000256" key="6">
    <source>
        <dbReference type="ARBA" id="ARBA00022448"/>
    </source>
</evidence>
<evidence type="ECO:0000256" key="2">
    <source>
        <dbReference type="ARBA" id="ARBA00004395"/>
    </source>
</evidence>
<dbReference type="GO" id="GO:0061666">
    <property type="term" value="F:UFM1 ligase activity"/>
    <property type="evidence" value="ECO:0007669"/>
    <property type="project" value="InterPro"/>
</dbReference>
<evidence type="ECO:0000256" key="10">
    <source>
        <dbReference type="ARBA" id="ARBA00023034"/>
    </source>
</evidence>
<dbReference type="GO" id="GO:0032434">
    <property type="term" value="P:regulation of proteasomal ubiquitin-dependent protein catabolic process"/>
    <property type="evidence" value="ECO:0007669"/>
    <property type="project" value="TreeGrafter"/>
</dbReference>
<evidence type="ECO:0000313" key="20">
    <source>
        <dbReference type="Proteomes" id="UP000035681"/>
    </source>
</evidence>
<evidence type="ECO:0000256" key="8">
    <source>
        <dbReference type="ARBA" id="ARBA00022786"/>
    </source>
</evidence>
<comment type="function">
    <text evidence="1">E3 UFM1-protein ligase that mediates ufmylation of target proteins.</text>
</comment>
<comment type="subcellular location">
    <subcellularLocation>
        <location evidence="2">Golgi apparatus membrane</location>
        <topology evidence="2">Peripheral membrane protein</topology>
    </subcellularLocation>
</comment>
<feature type="domain" description="E3 UFM1-protein ligase-like C-terminal" evidence="19">
    <location>
        <begin position="1289"/>
        <end position="1373"/>
    </location>
</feature>
<organism evidence="20 21">
    <name type="scientific">Strongyloides stercoralis</name>
    <name type="common">Threadworm</name>
    <dbReference type="NCBI Taxonomy" id="6248"/>
    <lineage>
        <taxon>Eukaryota</taxon>
        <taxon>Metazoa</taxon>
        <taxon>Ecdysozoa</taxon>
        <taxon>Nematoda</taxon>
        <taxon>Chromadorea</taxon>
        <taxon>Rhabditida</taxon>
        <taxon>Tylenchina</taxon>
        <taxon>Panagrolaimomorpha</taxon>
        <taxon>Strongyloidoidea</taxon>
        <taxon>Strongyloididae</taxon>
        <taxon>Strongyloides</taxon>
    </lineage>
</organism>
<comment type="similarity">
    <text evidence="3">Belongs to the UFL1 family.</text>
</comment>
<dbReference type="PANTHER" id="PTHR31057:SF0">
    <property type="entry name" value="E3 UFM1-PROTEIN LIGASE 1"/>
    <property type="match status" value="1"/>
</dbReference>
<reference evidence="21" key="1">
    <citation type="submission" date="2024-02" db="UniProtKB">
        <authorList>
            <consortium name="WormBaseParasite"/>
        </authorList>
    </citation>
    <scope>IDENTIFICATION</scope>
</reference>
<dbReference type="GO" id="GO:1990592">
    <property type="term" value="P:protein K69-linked ufmylation"/>
    <property type="evidence" value="ECO:0007669"/>
    <property type="project" value="TreeGrafter"/>
</dbReference>
<keyword evidence="7" id="KW-0808">Transferase</keyword>
<dbReference type="GO" id="GO:0015031">
    <property type="term" value="P:protein transport"/>
    <property type="evidence" value="ECO:0007669"/>
    <property type="project" value="UniProtKB-KW"/>
</dbReference>
<protein>
    <recommendedName>
        <fullName evidence="5">Conserved oligomeric Golgi complex subunit 2</fullName>
    </recommendedName>
    <alternativeName>
        <fullName evidence="13">Component of oligomeric Golgi complex 2</fullName>
    </alternativeName>
    <alternativeName>
        <fullName evidence="4">E3 UFM1-protein ligase 1 homolog</fullName>
    </alternativeName>
    <alternativeName>
        <fullName evidence="12">E3 UFM1-protein transferase 1 homolog</fullName>
    </alternativeName>
</protein>
<evidence type="ECO:0000256" key="7">
    <source>
        <dbReference type="ARBA" id="ARBA00022679"/>
    </source>
</evidence>
<keyword evidence="6" id="KW-0813">Transport</keyword>
<feature type="domain" description="Conserved oligomeric Golgi complex subunit 2 N-terminal" evidence="15">
    <location>
        <begin position="34"/>
        <end position="106"/>
    </location>
</feature>
<dbReference type="AlphaFoldDB" id="A0AAF5DFV5"/>
<name>A0AAF5DFV5_STRER</name>
<keyword evidence="10" id="KW-0333">Golgi apparatus</keyword>
<dbReference type="InterPro" id="IPR024602">
    <property type="entry name" value="COG_su2_N"/>
</dbReference>
<dbReference type="Pfam" id="PF25041">
    <property type="entry name" value="UFL1_C"/>
    <property type="match status" value="1"/>
</dbReference>
<accession>A0AAF5DFV5</accession>
<dbReference type="Pfam" id="PF09743">
    <property type="entry name" value="E3_UFM1_ligase"/>
    <property type="match status" value="1"/>
</dbReference>
<feature type="region of interest" description="Disordered" evidence="14">
    <location>
        <begin position="1059"/>
        <end position="1102"/>
    </location>
</feature>
<evidence type="ECO:0000259" key="16">
    <source>
        <dbReference type="Pfam" id="PF09743"/>
    </source>
</evidence>
<evidence type="ECO:0000256" key="13">
    <source>
        <dbReference type="ARBA" id="ARBA00031344"/>
    </source>
</evidence>
<dbReference type="InterPro" id="IPR056579">
    <property type="entry name" value="Ufl1_N"/>
</dbReference>
<dbReference type="InterPro" id="IPR056580">
    <property type="entry name" value="Ufl1_dom"/>
</dbReference>
<dbReference type="WBParaSite" id="TCONS_00011786.p1">
    <property type="protein sequence ID" value="TCONS_00011786.p1"/>
    <property type="gene ID" value="XLOC_006636"/>
</dbReference>
<dbReference type="Proteomes" id="UP000035681">
    <property type="component" value="Unplaced"/>
</dbReference>
<evidence type="ECO:0000256" key="9">
    <source>
        <dbReference type="ARBA" id="ARBA00022927"/>
    </source>
</evidence>
<sequence length="1395" mass="160576">LTLLHSNKIFRGHINSNRSDVFTKYKSDTGQVYSFNKTLFTRPEFNVERFINLARHRASLDEIFADLRSYLKTVQEELVELINVEYADFVNLSSSLVSLNDVIERIGESTNNTFNKYCESTFQLKESANQLNDKREKLSKCYLEQINLRNKINFVESSKRFVDLLEEFPPELSRGQVERFSISIADLVNSFEACKETTDDNQNARDYDRVMTFIISKFTKLITESLKQKFREVNSKDIESIMSCLKIIDKENFPIDVISQDIILPTLDRCFEGKETLDKKLLICLDTVMKTRNKFLEESNNQVGTLTCHFIDSCLLKGLVESIKNNLASNVLIDDTTLFQKCFYELLQFVKTYPRGFENKNLLVSCLGQFNMYIYFKLITSVFSKKINGELGKATNKQLEDIEVSLPNLEYELDYDRYFSLKISKSLVKCFAYVSDEKIVLDPLLSKSWTFLISNFNKFISFLDKASELEFEESYKLPIAIISDLQRIEESVMGLCYGVYRQRLENLSIDWRTFGNVFNSFFDLLREKSTLFQKILMEITKKALDKYLIQVNDVPKSYRWTKKPMPESHSQYLINIIEYIDELENNFNIFGVEKEIKEKIILCIKEYIKDTFSRLSSNLIQSIQQTFSSLQRFKNREEEGTSNVSGNSSDESKINIMATWADIQKLANQLQIAQNVEGEKKLSDTNVIEIVSKLRDLSLIDIIFTNDGREYVTKKHLQKEIMNECLERKGRVSMDDLVMSLNVDYEYIVEGVRELCLLDCNFISFQSELYTKSFMDNLCSLVSDKLDDIGTMSILLITKLFDLPTTIINTYVLNEIGNKIDAVRDGDQIYTKKYLLIQEMCIVAILGSLTKVTQMEEIVSTIPVSENIFWSLWNKLEKENIINGKLFGSKSSTKKSFYIPKYYIDLSLSYIKSKFDSDGIIDVGIFRKFFITNINETFDTIYGKFFSKNLIHLDSIIIKKENLIECINEIEKEARSSGHCDILVFLQKELSSSITDVDIEIIKENYWKLSDDLKFLEISDGSLILYSTSLIKSIRNLLEPIIKDIAIKETPNLIISIKEQQTKGKHQQHSDDENWGTTKSGKGSKKKGGTSKKSTKKSSTEVRKTNLPQIDFMKYLEKENLAPKNIVKFILKEISFDLEELFNNEVLHVINNLSLTRSIDQKKNRKLLEENGQTLYEQFCILEQGASFFSDKMGLDLKDYLLKNTGTEFANIILSIITERPIEEIMTTKNKIIKEMDCDDIIKKDILSLYASTTSGDVNSFHESVKILGNRDGCGLIFKKPHESLLPDLVSSYKDGLVKAIQESTDHAKSLLLAILILYADRYKIAISASGKFVGNLIQNLTTSDQVNEDEISLLVSTQGAVIEMFKSKGNVNPVLKDQLDEAIETIKKLFTHKN</sequence>
<dbReference type="GO" id="GO:0034976">
    <property type="term" value="P:response to endoplasmic reticulum stress"/>
    <property type="evidence" value="ECO:0007669"/>
    <property type="project" value="TreeGrafter"/>
</dbReference>
<evidence type="ECO:0000256" key="12">
    <source>
        <dbReference type="ARBA" id="ARBA00030452"/>
    </source>
</evidence>
<evidence type="ECO:0000256" key="4">
    <source>
        <dbReference type="ARBA" id="ARBA00014160"/>
    </source>
</evidence>
<keyword evidence="8" id="KW-0833">Ubl conjugation pathway</keyword>
<dbReference type="GO" id="GO:0005789">
    <property type="term" value="C:endoplasmic reticulum membrane"/>
    <property type="evidence" value="ECO:0007669"/>
    <property type="project" value="TreeGrafter"/>
</dbReference>
<evidence type="ECO:0000256" key="14">
    <source>
        <dbReference type="SAM" id="MobiDB-lite"/>
    </source>
</evidence>